<dbReference type="Pfam" id="PF01483">
    <property type="entry name" value="P_proprotein"/>
    <property type="match status" value="1"/>
</dbReference>
<dbReference type="InterPro" id="IPR029052">
    <property type="entry name" value="Metallo-depent_PP-like"/>
</dbReference>
<accession>A0A7Y6M3I2</accession>
<dbReference type="PROSITE" id="PS51829">
    <property type="entry name" value="P_HOMO_B"/>
    <property type="match status" value="1"/>
</dbReference>
<dbReference type="SUPFAM" id="SSF56300">
    <property type="entry name" value="Metallo-dependent phosphatases"/>
    <property type="match status" value="1"/>
</dbReference>
<dbReference type="InterPro" id="IPR010916">
    <property type="entry name" value="TonB_box_CS"/>
</dbReference>
<dbReference type="Proteomes" id="UP000586042">
    <property type="component" value="Unassembled WGS sequence"/>
</dbReference>
<keyword evidence="1" id="KW-0645">Protease</keyword>
<keyword evidence="2" id="KW-0378">Hydrolase</keyword>
<sequence>MIRHHERRRMLSGTAGLAMLAALGAGPTVQAQAATSPPTEASLPVQAAASVRTAAQEPPAAAAVPQLAEGGAGTAAAAVSGSAAGAAARQVCGSGATWLRLRFTRLDLRGDDSLTVTGSAGGSFRFTGDAWRDRTFTTRALRGDCVTVKPHFSDPSSAYAIDGYQAGTQALEAAEVVVAGAGDICGTACSDTAKLITGTIKPAAVFTAGDNAYESGKLSEYNGAYKQTWGAFFDKTYPTPGNHEYKTSGASGYFDYFGARAGARGKGYYSWDIGDWHFVALNSNISMSAGSEQEKWLRQDLAATTKPCTAAYLHHPLYNVGEHGAATNTRPLWKALYDYKADLMLAGHDHNYQRWTLQDSQGNADPNGIREILVGTGGRSFYSLGSSNPANLQAKNSNTHGVLKLTLSSTGYRFDFVPIAGRTFTDSGTGTCHKAGSTAPDFAVSAQPSSLSVAPGASATSTVRVASQNGFAGTAQLTVSGQPSGVTATIAPASVTVGSGGTANATLTVSAAAGTPAGTHTLTVTGTSGSLTRTAAVQLSVGGGGGTTVFSDDFETDRGWTVNAAGTDTATGGRWERGDPEETQEEGVKQLGSTTSGVNALVTGRLAGSGPGANDVDGGVTTVRSPAIALPSGPSTLKLSHTFAHRDNSGPDDYLRVKVAGASSTTTVLERTGTASTDLDGAWKTLTADLSAFAGQSVRIVVEAADAGTASLVEAAIDDVQITSSGGGAVFRNDTASPVPDRGDVESPITVTGQAGDAPSALRVDARVSHPYRGDLAVELVAPDGRTFPIKAAHSKEDGADLTVGTTVNATGTPADGRWLLRVKDTLDQDDGVLNSWSLTF</sequence>
<dbReference type="Pfam" id="PF00149">
    <property type="entry name" value="Metallophos"/>
    <property type="match status" value="1"/>
</dbReference>
<feature type="chain" id="PRO_5031168009" evidence="4">
    <location>
        <begin position="34"/>
        <end position="841"/>
    </location>
</feature>
<evidence type="ECO:0000256" key="1">
    <source>
        <dbReference type="ARBA" id="ARBA00022670"/>
    </source>
</evidence>
<feature type="signal peptide" evidence="4">
    <location>
        <begin position="1"/>
        <end position="33"/>
    </location>
</feature>
<dbReference type="GO" id="GO:0004252">
    <property type="term" value="F:serine-type endopeptidase activity"/>
    <property type="evidence" value="ECO:0007669"/>
    <property type="project" value="InterPro"/>
</dbReference>
<evidence type="ECO:0000313" key="6">
    <source>
        <dbReference type="EMBL" id="NUW33753.1"/>
    </source>
</evidence>
<feature type="domain" description="P/Homo B" evidence="5">
    <location>
        <begin position="720"/>
        <end position="841"/>
    </location>
</feature>
<dbReference type="EMBL" id="JABWGN010000007">
    <property type="protein sequence ID" value="NUW33753.1"/>
    <property type="molecule type" value="Genomic_DNA"/>
</dbReference>
<dbReference type="InterPro" id="IPR002884">
    <property type="entry name" value="P_dom"/>
</dbReference>
<proteinExistence type="predicted"/>
<dbReference type="PANTHER" id="PTHR45867:SF3">
    <property type="entry name" value="ACID PHOSPHATASE TYPE 7"/>
    <property type="match status" value="1"/>
</dbReference>
<evidence type="ECO:0000256" key="3">
    <source>
        <dbReference type="SAM" id="MobiDB-lite"/>
    </source>
</evidence>
<gene>
    <name evidence="6" type="ORF">HTZ77_20270</name>
</gene>
<keyword evidence="7" id="KW-1185">Reference proteome</keyword>
<dbReference type="PROSITE" id="PS51318">
    <property type="entry name" value="TAT"/>
    <property type="match status" value="1"/>
</dbReference>
<feature type="region of interest" description="Disordered" evidence="3">
    <location>
        <begin position="563"/>
        <end position="596"/>
    </location>
</feature>
<name>A0A7Y6M3I2_9ACTN</name>
<evidence type="ECO:0000313" key="7">
    <source>
        <dbReference type="Proteomes" id="UP000586042"/>
    </source>
</evidence>
<dbReference type="Gene3D" id="2.60.120.260">
    <property type="entry name" value="Galactose-binding domain-like"/>
    <property type="match status" value="1"/>
</dbReference>
<organism evidence="6 7">
    <name type="scientific">Nonomuraea montanisoli</name>
    <dbReference type="NCBI Taxonomy" id="2741721"/>
    <lineage>
        <taxon>Bacteria</taxon>
        <taxon>Bacillati</taxon>
        <taxon>Actinomycetota</taxon>
        <taxon>Actinomycetes</taxon>
        <taxon>Streptosporangiales</taxon>
        <taxon>Streptosporangiaceae</taxon>
        <taxon>Nonomuraea</taxon>
    </lineage>
</organism>
<evidence type="ECO:0000259" key="5">
    <source>
        <dbReference type="PROSITE" id="PS51829"/>
    </source>
</evidence>
<evidence type="ECO:0000256" key="4">
    <source>
        <dbReference type="SAM" id="SignalP"/>
    </source>
</evidence>
<dbReference type="GO" id="GO:0006508">
    <property type="term" value="P:proteolysis"/>
    <property type="evidence" value="ECO:0007669"/>
    <property type="project" value="UniProtKB-KW"/>
</dbReference>
<dbReference type="Gene3D" id="3.60.21.10">
    <property type="match status" value="1"/>
</dbReference>
<dbReference type="Gene3D" id="2.60.120.200">
    <property type="match status" value="1"/>
</dbReference>
<dbReference type="AlphaFoldDB" id="A0A7Y6M3I2"/>
<keyword evidence="4" id="KW-0732">Signal</keyword>
<reference evidence="6 7" key="1">
    <citation type="submission" date="2020-06" db="EMBL/GenBank/DDBJ databases">
        <title>Nonomuraea sp. SMC257, a novel actinomycete isolated from soil.</title>
        <authorList>
            <person name="Chanama M."/>
        </authorList>
    </citation>
    <scope>NUCLEOTIDE SEQUENCE [LARGE SCALE GENOMIC DNA]</scope>
    <source>
        <strain evidence="6 7">SMC257</strain>
    </source>
</reference>
<protein>
    <submittedName>
        <fullName evidence="6">Proprotein convertase P-domain-containing protein</fullName>
    </submittedName>
</protein>
<evidence type="ECO:0000256" key="2">
    <source>
        <dbReference type="ARBA" id="ARBA00022801"/>
    </source>
</evidence>
<dbReference type="RefSeq" id="WP_175591177.1">
    <property type="nucleotide sequence ID" value="NZ_JABWGN010000007.1"/>
</dbReference>
<dbReference type="InterPro" id="IPR004843">
    <property type="entry name" value="Calcineurin-like_PHP"/>
</dbReference>
<dbReference type="InterPro" id="IPR006311">
    <property type="entry name" value="TAT_signal"/>
</dbReference>
<dbReference type="InterPro" id="IPR008979">
    <property type="entry name" value="Galactose-bd-like_sf"/>
</dbReference>
<comment type="caution">
    <text evidence="6">The sequence shown here is derived from an EMBL/GenBank/DDBJ whole genome shotgun (WGS) entry which is preliminary data.</text>
</comment>
<dbReference type="SUPFAM" id="SSF49785">
    <property type="entry name" value="Galactose-binding domain-like"/>
    <property type="match status" value="1"/>
</dbReference>
<dbReference type="PROSITE" id="PS00430">
    <property type="entry name" value="TONB_DEPENDENT_REC_1"/>
    <property type="match status" value="1"/>
</dbReference>
<dbReference type="PANTHER" id="PTHR45867">
    <property type="entry name" value="PURPLE ACID PHOSPHATASE"/>
    <property type="match status" value="1"/>
</dbReference>